<keyword evidence="17" id="KW-0479">Metal-binding</keyword>
<keyword evidence="16" id="KW-0460">Magnesium</keyword>
<dbReference type="InterPro" id="IPR000623">
    <property type="entry name" value="Shikimate_kinase/TSH1"/>
</dbReference>
<feature type="binding site" evidence="17">
    <location>
        <position position="447"/>
    </location>
    <ligand>
        <name>Zn(2+)</name>
        <dbReference type="ChEBI" id="CHEBI:29105"/>
    </ligand>
</feature>
<keyword evidence="12 17" id="KW-0057">Aromatic amino acid biosynthesis</keyword>
<feature type="binding site" evidence="16">
    <location>
        <position position="119"/>
    </location>
    <ligand>
        <name>ATP</name>
        <dbReference type="ChEBI" id="CHEBI:30616"/>
    </ligand>
</feature>
<evidence type="ECO:0000256" key="4">
    <source>
        <dbReference type="ARBA" id="ARBA00004842"/>
    </source>
</evidence>
<dbReference type="CDD" id="cd08195">
    <property type="entry name" value="DHQS"/>
    <property type="match status" value="1"/>
</dbReference>
<feature type="binding site" evidence="17">
    <location>
        <begin position="308"/>
        <end position="309"/>
    </location>
    <ligand>
        <name>NAD(+)</name>
        <dbReference type="ChEBI" id="CHEBI:57540"/>
    </ligand>
</feature>
<keyword evidence="9 16" id="KW-0418">Kinase</keyword>
<keyword evidence="6 17" id="KW-0028">Amino-acid biosynthesis</keyword>
<dbReference type="PANTHER" id="PTHR43622:SF7">
    <property type="entry name" value="3-DEHYDROQUINATE SYNTHASE, CHLOROPLASTIC"/>
    <property type="match status" value="1"/>
</dbReference>
<evidence type="ECO:0000256" key="10">
    <source>
        <dbReference type="ARBA" id="ARBA00022840"/>
    </source>
</evidence>
<feature type="domain" description="3-dehydroquinate synthase N-terminal" evidence="18">
    <location>
        <begin position="248"/>
        <end position="358"/>
    </location>
</feature>
<comment type="function">
    <text evidence="16">Catalyzes the specific phosphorylation of the 3-hydroxyl group of shikimic acid using ATP as a cosubstrate.</text>
</comment>
<dbReference type="RefSeq" id="WP_324667718.1">
    <property type="nucleotide sequence ID" value="NZ_CP141614.1"/>
</dbReference>
<accession>A0ABZ1BLK8</accession>
<dbReference type="Pfam" id="PF01202">
    <property type="entry name" value="SKI"/>
    <property type="match status" value="1"/>
</dbReference>
<keyword evidence="14" id="KW-0511">Multifunctional enzyme</keyword>
<comment type="function">
    <text evidence="17">Catalyzes the conversion of 3-deoxy-D-arabino-heptulosonate 7-phosphate (DAHP) to dehydroquinate (DHQ).</text>
</comment>
<reference evidence="21" key="1">
    <citation type="submission" date="2023-12" db="EMBL/GenBank/DDBJ databases">
        <title>Novel isolates from deep terrestrial aquifers shed light on the physiology and ecology of the class Limnochordia.</title>
        <authorList>
            <person name="Karnachuk O.V."/>
            <person name="Lukina A.P."/>
            <person name="Avakyan M.R."/>
            <person name="Kadnikov V."/>
            <person name="Begmatov S."/>
            <person name="Beletsky A.V."/>
            <person name="Mardanov A.V."/>
            <person name="Ravin N.V."/>
        </authorList>
    </citation>
    <scope>NUCLEOTIDE SEQUENCE [LARGE SCALE GENOMIC DNA]</scope>
    <source>
        <strain evidence="21">LN</strain>
    </source>
</reference>
<keyword evidence="7 16" id="KW-0808">Transferase</keyword>
<dbReference type="InterPro" id="IPR027417">
    <property type="entry name" value="P-loop_NTPase"/>
</dbReference>
<keyword evidence="17" id="KW-0170">Cobalt</keyword>
<comment type="cofactor">
    <cofactor evidence="16">
        <name>Mg(2+)</name>
        <dbReference type="ChEBI" id="CHEBI:18420"/>
    </cofactor>
    <text evidence="16">Binds 1 Mg(2+) ion per subunit.</text>
</comment>
<protein>
    <recommendedName>
        <fullName evidence="16 17">Multifunctional fusion protein</fullName>
    </recommendedName>
    <domain>
        <recommendedName>
            <fullName evidence="16">Shikimate kinase</fullName>
            <shortName evidence="16">SK</shortName>
            <ecNumber evidence="16">2.7.1.71</ecNumber>
        </recommendedName>
    </domain>
    <domain>
        <recommendedName>
            <fullName evidence="17">3-dehydroquinate synthase</fullName>
            <shortName evidence="17">DHQS</shortName>
            <ecNumber evidence="17">4.2.3.4</ecNumber>
        </recommendedName>
    </domain>
</protein>
<feature type="binding site" evidence="17">
    <location>
        <position position="321"/>
    </location>
    <ligand>
        <name>NAD(+)</name>
        <dbReference type="ChEBI" id="CHEBI:57540"/>
    </ligand>
</feature>
<keyword evidence="17" id="KW-0862">Zinc</keyword>
<evidence type="ECO:0000256" key="17">
    <source>
        <dbReference type="HAMAP-Rule" id="MF_00110"/>
    </source>
</evidence>
<dbReference type="Proteomes" id="UP001333102">
    <property type="component" value="Chromosome"/>
</dbReference>
<dbReference type="Gene3D" id="1.20.1090.10">
    <property type="entry name" value="Dehydroquinate synthase-like - alpha domain"/>
    <property type="match status" value="1"/>
</dbReference>
<keyword evidence="10 16" id="KW-0067">ATP-binding</keyword>
<comment type="catalytic activity">
    <reaction evidence="15 16">
        <text>shikimate + ATP = 3-phosphoshikimate + ADP + H(+)</text>
        <dbReference type="Rhea" id="RHEA:13121"/>
        <dbReference type="ChEBI" id="CHEBI:15378"/>
        <dbReference type="ChEBI" id="CHEBI:30616"/>
        <dbReference type="ChEBI" id="CHEBI:36208"/>
        <dbReference type="ChEBI" id="CHEBI:145989"/>
        <dbReference type="ChEBI" id="CHEBI:456216"/>
        <dbReference type="EC" id="2.7.1.71"/>
    </reaction>
</comment>
<evidence type="ECO:0000256" key="6">
    <source>
        <dbReference type="ARBA" id="ARBA00022605"/>
    </source>
</evidence>
<organism evidence="20 21">
    <name type="scientific">Geochorda subterranea</name>
    <dbReference type="NCBI Taxonomy" id="3109564"/>
    <lineage>
        <taxon>Bacteria</taxon>
        <taxon>Bacillati</taxon>
        <taxon>Bacillota</taxon>
        <taxon>Limnochordia</taxon>
        <taxon>Limnochordales</taxon>
        <taxon>Geochordaceae</taxon>
        <taxon>Geochorda</taxon>
    </lineage>
</organism>
<evidence type="ECO:0000256" key="14">
    <source>
        <dbReference type="ARBA" id="ARBA00023268"/>
    </source>
</evidence>
<dbReference type="PRINTS" id="PR01100">
    <property type="entry name" value="SHIKIMTKNASE"/>
</dbReference>
<feature type="binding site" evidence="16">
    <location>
        <position position="80"/>
    </location>
    <ligand>
        <name>substrate</name>
    </ligand>
</feature>
<keyword evidence="8 17" id="KW-0547">Nucleotide-binding</keyword>
<dbReference type="InterPro" id="IPR016037">
    <property type="entry name" value="DHQ_synth_AroB"/>
</dbReference>
<feature type="binding site" evidence="16">
    <location>
        <begin position="12"/>
        <end position="17"/>
    </location>
    <ligand>
        <name>ATP</name>
        <dbReference type="ChEBI" id="CHEBI:30616"/>
    </ligand>
</feature>
<evidence type="ECO:0000259" key="19">
    <source>
        <dbReference type="Pfam" id="PF24621"/>
    </source>
</evidence>
<dbReference type="Gene3D" id="3.40.50.300">
    <property type="entry name" value="P-loop containing nucleotide triphosphate hydrolases"/>
    <property type="match status" value="1"/>
</dbReference>
<dbReference type="NCBIfam" id="TIGR01357">
    <property type="entry name" value="aroB"/>
    <property type="match status" value="1"/>
</dbReference>
<dbReference type="InterPro" id="IPR030960">
    <property type="entry name" value="DHQS/DOIS_N"/>
</dbReference>
<evidence type="ECO:0000259" key="18">
    <source>
        <dbReference type="Pfam" id="PF01761"/>
    </source>
</evidence>
<dbReference type="InterPro" id="IPR023000">
    <property type="entry name" value="Shikimate_kinase_CS"/>
</dbReference>
<dbReference type="PROSITE" id="PS01128">
    <property type="entry name" value="SHIKIMATE_KINASE"/>
    <property type="match status" value="1"/>
</dbReference>
<dbReference type="Gene3D" id="3.40.50.1970">
    <property type="match status" value="1"/>
</dbReference>
<evidence type="ECO:0000256" key="16">
    <source>
        <dbReference type="HAMAP-Rule" id="MF_00109"/>
    </source>
</evidence>
<proteinExistence type="inferred from homology"/>
<evidence type="ECO:0000256" key="13">
    <source>
        <dbReference type="ARBA" id="ARBA00023239"/>
    </source>
</evidence>
<feature type="binding site" evidence="16">
    <location>
        <position position="140"/>
    </location>
    <ligand>
        <name>substrate</name>
    </ligand>
</feature>
<evidence type="ECO:0000256" key="12">
    <source>
        <dbReference type="ARBA" id="ARBA00023141"/>
    </source>
</evidence>
<evidence type="ECO:0000313" key="21">
    <source>
        <dbReference type="Proteomes" id="UP001333102"/>
    </source>
</evidence>
<dbReference type="EMBL" id="CP141614">
    <property type="protein sequence ID" value="WRP13473.1"/>
    <property type="molecule type" value="Genomic_DNA"/>
</dbReference>
<comment type="similarity">
    <text evidence="17">Belongs to the sugar phosphate cyclases superfamily. Dehydroquinate synthase family.</text>
</comment>
<dbReference type="SUPFAM" id="SSF52540">
    <property type="entry name" value="P-loop containing nucleoside triphosphate hydrolases"/>
    <property type="match status" value="1"/>
</dbReference>
<name>A0ABZ1BLK8_9FIRM</name>
<keyword evidence="11 17" id="KW-0520">NAD</keyword>
<comment type="pathway">
    <text evidence="4 16">Metabolic intermediate biosynthesis; chorismate biosynthesis; chorismate from D-erythrose 4-phosphate and phosphoenolpyruvate: step 5/7.</text>
</comment>
<dbReference type="GO" id="GO:0003856">
    <property type="term" value="F:3-dehydroquinate synthase activity"/>
    <property type="evidence" value="ECO:0007669"/>
    <property type="project" value="UniProtKB-EC"/>
</dbReference>
<evidence type="ECO:0000313" key="20">
    <source>
        <dbReference type="EMBL" id="WRP13473.1"/>
    </source>
</evidence>
<dbReference type="HAMAP" id="MF_00109">
    <property type="entry name" value="Shikimate_kinase"/>
    <property type="match status" value="1"/>
</dbReference>
<comment type="catalytic activity">
    <reaction evidence="1 17">
        <text>7-phospho-2-dehydro-3-deoxy-D-arabino-heptonate = 3-dehydroquinate + phosphate</text>
        <dbReference type="Rhea" id="RHEA:21968"/>
        <dbReference type="ChEBI" id="CHEBI:32364"/>
        <dbReference type="ChEBI" id="CHEBI:43474"/>
        <dbReference type="ChEBI" id="CHEBI:58394"/>
        <dbReference type="EC" id="4.2.3.4"/>
    </reaction>
</comment>
<comment type="caution">
    <text evidence="17">Lacks conserved residue(s) required for the propagation of feature annotation.</text>
</comment>
<evidence type="ECO:0000256" key="5">
    <source>
        <dbReference type="ARBA" id="ARBA00022490"/>
    </source>
</evidence>
<dbReference type="InterPro" id="IPR031322">
    <property type="entry name" value="Shikimate/glucono_kinase"/>
</dbReference>
<gene>
    <name evidence="17 20" type="primary">aroB</name>
    <name evidence="16" type="synonym">aroK</name>
    <name evidence="20" type="ORF">VLY81_08405</name>
</gene>
<dbReference type="InterPro" id="IPR056179">
    <property type="entry name" value="DHQS_C"/>
</dbReference>
<evidence type="ECO:0000256" key="3">
    <source>
        <dbReference type="ARBA" id="ARBA00004661"/>
    </source>
</evidence>
<dbReference type="EC" id="2.7.1.71" evidence="16"/>
<dbReference type="InterPro" id="IPR050071">
    <property type="entry name" value="Dehydroquinate_synthase"/>
</dbReference>
<sequence length="553" mass="58905">MSANLYLTGFMGSGKSSVGRRLADAMGRTFVDMDVEIEVREGRPIAAIFRRDGEAYFREREQALLAELAARDDLVVATGGGIVESPANRTRMAESGEVVWLYQDLTRAVERAVAQGIARPLLGESADAALERAQALWKRRQWWYAEAPVWVDARDGTPAEVASRVLDARRWREVGPVAGWVLAGGRACPVLVGHGLVERLDAVVTLLAERDRLGGSALVVTDRAVREFGERAGRALGRAGWRTALAEVGPGESAKRLEQLAALYREAVHAGVDRRGLVVAVGGGATLDVAGFMAATYMRGVAWVGVPTTLLAQVDAGIGGKTAVNVPEAKNLVGAFHQPLAVLADLDALATLPPKELASGMAEVIKHGLVGDARLWERLARDEPPSGAAGRPGAAAEMASIVARAAAVKALVVSEDPTERGRRIVLNFGHTTGHALEAAGGFARWSHGEAVAIGMVTAAMLSARLGLLRDPALVDRLRATLRRHGLPVDAGPRPPDAGRLWELMSADKKRQAGRRRWVLLEAPGEPVVSEAVDLALFESVWHEQHRGGEASSA</sequence>
<dbReference type="CDD" id="cd00464">
    <property type="entry name" value="SK"/>
    <property type="match status" value="1"/>
</dbReference>
<comment type="similarity">
    <text evidence="16">Belongs to the shikimate kinase family.</text>
</comment>
<evidence type="ECO:0000256" key="9">
    <source>
        <dbReference type="ARBA" id="ARBA00022777"/>
    </source>
</evidence>
<comment type="cofactor">
    <cofactor evidence="17">
        <name>Co(2+)</name>
        <dbReference type="ChEBI" id="CHEBI:48828"/>
    </cofactor>
    <cofactor evidence="17">
        <name>Zn(2+)</name>
        <dbReference type="ChEBI" id="CHEBI:29105"/>
    </cofactor>
    <text evidence="17">Binds 1 divalent metal cation per subunit. Can use either Co(2+) or Zn(2+).</text>
</comment>
<keyword evidence="21" id="KW-1185">Reference proteome</keyword>
<comment type="pathway">
    <text evidence="3 17">Metabolic intermediate biosynthesis; chorismate biosynthesis; chorismate from D-erythrose 4-phosphate and phosphoenolpyruvate: step 2/7.</text>
</comment>
<dbReference type="HAMAP" id="MF_00110">
    <property type="entry name" value="DHQ_synthase"/>
    <property type="match status" value="1"/>
</dbReference>
<keyword evidence="5 17" id="KW-0963">Cytoplasm</keyword>
<feature type="binding site" evidence="16">
    <location>
        <position position="58"/>
    </location>
    <ligand>
        <name>substrate</name>
    </ligand>
</feature>
<feature type="binding site" evidence="17">
    <location>
        <position position="330"/>
    </location>
    <ligand>
        <name>NAD(+)</name>
        <dbReference type="ChEBI" id="CHEBI:57540"/>
    </ligand>
</feature>
<feature type="binding site" evidence="16">
    <location>
        <position position="34"/>
    </location>
    <ligand>
        <name>substrate</name>
    </ligand>
</feature>
<dbReference type="Pfam" id="PF24621">
    <property type="entry name" value="DHQS_C"/>
    <property type="match status" value="1"/>
</dbReference>
<feature type="binding site" evidence="17">
    <location>
        <position position="430"/>
    </location>
    <ligand>
        <name>Zn(2+)</name>
        <dbReference type="ChEBI" id="CHEBI:29105"/>
    </ligand>
</feature>
<evidence type="ECO:0000256" key="8">
    <source>
        <dbReference type="ARBA" id="ARBA00022741"/>
    </source>
</evidence>
<evidence type="ECO:0000256" key="7">
    <source>
        <dbReference type="ARBA" id="ARBA00022679"/>
    </source>
</evidence>
<comment type="subcellular location">
    <subcellularLocation>
        <location evidence="17">Cytoplasm</location>
    </subcellularLocation>
</comment>
<dbReference type="EC" id="4.2.3.4" evidence="17"/>
<feature type="binding site" evidence="17">
    <location>
        <position position="363"/>
    </location>
    <ligand>
        <name>Zn(2+)</name>
        <dbReference type="ChEBI" id="CHEBI:29105"/>
    </ligand>
</feature>
<evidence type="ECO:0000256" key="15">
    <source>
        <dbReference type="ARBA" id="ARBA00048567"/>
    </source>
</evidence>
<dbReference type="Pfam" id="PF01761">
    <property type="entry name" value="DHQ_synthase"/>
    <property type="match status" value="1"/>
</dbReference>
<evidence type="ECO:0000256" key="2">
    <source>
        <dbReference type="ARBA" id="ARBA00001911"/>
    </source>
</evidence>
<comment type="subunit">
    <text evidence="16">Monomer.</text>
</comment>
<comment type="cofactor">
    <cofactor evidence="2 17">
        <name>NAD(+)</name>
        <dbReference type="ChEBI" id="CHEBI:57540"/>
    </cofactor>
</comment>
<evidence type="ECO:0000256" key="11">
    <source>
        <dbReference type="ARBA" id="ARBA00023027"/>
    </source>
</evidence>
<feature type="domain" description="3-dehydroquinate synthase C-terminal" evidence="19">
    <location>
        <begin position="360"/>
        <end position="509"/>
    </location>
</feature>
<feature type="binding site" evidence="16">
    <location>
        <position position="16"/>
    </location>
    <ligand>
        <name>Mg(2+)</name>
        <dbReference type="ChEBI" id="CHEBI:18420"/>
    </ligand>
</feature>
<evidence type="ECO:0000256" key="1">
    <source>
        <dbReference type="ARBA" id="ARBA00001393"/>
    </source>
</evidence>
<dbReference type="PANTHER" id="PTHR43622">
    <property type="entry name" value="3-DEHYDROQUINATE SYNTHASE"/>
    <property type="match status" value="1"/>
</dbReference>
<feature type="binding site" evidence="17">
    <location>
        <begin position="284"/>
        <end position="288"/>
    </location>
    <ligand>
        <name>NAD(+)</name>
        <dbReference type="ChEBI" id="CHEBI:57540"/>
    </ligand>
</feature>
<dbReference type="SUPFAM" id="SSF56796">
    <property type="entry name" value="Dehydroquinate synthase-like"/>
    <property type="match status" value="1"/>
</dbReference>
<keyword evidence="13 17" id="KW-0456">Lyase</keyword>